<dbReference type="GO" id="GO:0016705">
    <property type="term" value="F:oxidoreductase activity, acting on paired donors, with incorporation or reduction of molecular oxygen"/>
    <property type="evidence" value="ECO:0007669"/>
    <property type="project" value="InterPro"/>
</dbReference>
<protein>
    <submittedName>
        <fullName evidence="11">Cytochrome P450, putative</fullName>
        <ecNumber evidence="11">1.14.13.88</ecNumber>
    </submittedName>
</protein>
<sequence length="530" mass="60439">MIFSFWSWWYDASNYREKYLIPVLATALTIISLLSFLFNVRKLKYSTPPLPPGPRGLPVFGYLPFLGTFLHKKFTDLAGEYGPIYKLWLGRKLCIVISSPSLAKEIVRDEDKIFANRDPPTASKIITYGGNDIVWSSYGPEWKKIRKVFVREMLSNASLEASYPMRKEEVQKTIRDLCNEVGKTVDFGQLVFEIAANASISMLCGSTLKGEKAISFVGEFRKWAEEIMVLQGKPNVSDLFPVLARFDLQGLERETRRIFLCIDQILDSVIEQCLNTDVATEEKAEKSESRKDFLQILLEFNKHGDAATSITTNQLKALLIDIVVGGTETTSTMLEWAMAELMLNQEVMKTVYQELDQVVGINNIVEEFHLPRLQFLDAVLKETFRLHPALPLLVPHFSSRSCRVGGYTIPKGSTIFLNAYAIHRDPLLWDNPLEFRPERFLSNDDNYSKFDYSGNNFQYLPFGSGRRVCAGLPLAERMQLYIFASLLHSFEWKLPLGTELELSDKFGIVVKKMKPLLLVAKPRLSTVEKY</sequence>
<keyword evidence="4 8" id="KW-0479">Metal-binding</keyword>
<evidence type="ECO:0000256" key="2">
    <source>
        <dbReference type="ARBA" id="ARBA00010617"/>
    </source>
</evidence>
<evidence type="ECO:0000256" key="1">
    <source>
        <dbReference type="ARBA" id="ARBA00001971"/>
    </source>
</evidence>
<keyword evidence="6 8" id="KW-0408">Iron</keyword>
<evidence type="ECO:0000256" key="5">
    <source>
        <dbReference type="ARBA" id="ARBA00023002"/>
    </source>
</evidence>
<proteinExistence type="inferred from homology"/>
<evidence type="ECO:0000313" key="11">
    <source>
        <dbReference type="EMBL" id="EEF50980.1"/>
    </source>
</evidence>
<dbReference type="InterPro" id="IPR017972">
    <property type="entry name" value="Cyt_P450_CS"/>
</dbReference>
<dbReference type="STRING" id="3988.B9RBQ9"/>
<dbReference type="PANTHER" id="PTHR47951:SF7">
    <property type="entry name" value="FLAVONOID 3',5'-HYDROXYLASE-LIKE ISOFORM X1"/>
    <property type="match status" value="1"/>
</dbReference>
<dbReference type="GO" id="GO:0005506">
    <property type="term" value="F:iron ion binding"/>
    <property type="evidence" value="ECO:0007669"/>
    <property type="project" value="InterPro"/>
</dbReference>
<feature type="binding site" description="axial binding residue" evidence="8">
    <location>
        <position position="469"/>
    </location>
    <ligand>
        <name>heme</name>
        <dbReference type="ChEBI" id="CHEBI:30413"/>
    </ligand>
    <ligandPart>
        <name>Fe</name>
        <dbReference type="ChEBI" id="CHEBI:18248"/>
    </ligandPart>
</feature>
<evidence type="ECO:0000256" key="4">
    <source>
        <dbReference type="ARBA" id="ARBA00022723"/>
    </source>
</evidence>
<evidence type="ECO:0000256" key="6">
    <source>
        <dbReference type="ARBA" id="ARBA00023004"/>
    </source>
</evidence>
<dbReference type="InParanoid" id="B9RBQ9"/>
<dbReference type="OrthoDB" id="825828at2759"/>
<dbReference type="EMBL" id="EQ973774">
    <property type="protein sequence ID" value="EEF50980.1"/>
    <property type="molecule type" value="Genomic_DNA"/>
</dbReference>
<keyword evidence="5 9" id="KW-0560">Oxidoreductase</keyword>
<dbReference type="Proteomes" id="UP000008311">
    <property type="component" value="Unassembled WGS sequence"/>
</dbReference>
<keyword evidence="7 9" id="KW-0503">Monooxygenase</keyword>
<evidence type="ECO:0000256" key="8">
    <source>
        <dbReference type="PIRSR" id="PIRSR602401-1"/>
    </source>
</evidence>
<evidence type="ECO:0000256" key="10">
    <source>
        <dbReference type="SAM" id="Phobius"/>
    </source>
</evidence>
<evidence type="ECO:0000256" key="3">
    <source>
        <dbReference type="ARBA" id="ARBA00022617"/>
    </source>
</evidence>
<reference evidence="12" key="1">
    <citation type="journal article" date="2010" name="Nat. Biotechnol.">
        <title>Draft genome sequence of the oilseed species Ricinus communis.</title>
        <authorList>
            <person name="Chan A.P."/>
            <person name="Crabtree J."/>
            <person name="Zhao Q."/>
            <person name="Lorenzi H."/>
            <person name="Orvis J."/>
            <person name="Puiu D."/>
            <person name="Melake-Berhan A."/>
            <person name="Jones K.M."/>
            <person name="Redman J."/>
            <person name="Chen G."/>
            <person name="Cahoon E.B."/>
            <person name="Gedil M."/>
            <person name="Stanke M."/>
            <person name="Haas B.J."/>
            <person name="Wortman J.R."/>
            <person name="Fraser-Liggett C.M."/>
            <person name="Ravel J."/>
            <person name="Rabinowicz P.D."/>
        </authorList>
    </citation>
    <scope>NUCLEOTIDE SEQUENCE [LARGE SCALE GENOMIC DNA]</scope>
    <source>
        <strain evidence="12">cv. Hale</strain>
    </source>
</reference>
<dbReference type="PRINTS" id="PR00385">
    <property type="entry name" value="P450"/>
</dbReference>
<evidence type="ECO:0000256" key="7">
    <source>
        <dbReference type="ARBA" id="ARBA00023033"/>
    </source>
</evidence>
<comment type="cofactor">
    <cofactor evidence="1 8">
        <name>heme</name>
        <dbReference type="ChEBI" id="CHEBI:30413"/>
    </cofactor>
</comment>
<keyword evidence="10" id="KW-1133">Transmembrane helix</keyword>
<gene>
    <name evidence="11" type="ORF">RCOM_1679930</name>
</gene>
<keyword evidence="12" id="KW-1185">Reference proteome</keyword>
<dbReference type="Pfam" id="PF00067">
    <property type="entry name" value="p450"/>
    <property type="match status" value="1"/>
</dbReference>
<dbReference type="PANTHER" id="PTHR47951">
    <property type="entry name" value="OS08G0547900 PROTEIN"/>
    <property type="match status" value="1"/>
</dbReference>
<keyword evidence="10" id="KW-0472">Membrane</keyword>
<dbReference type="PRINTS" id="PR00463">
    <property type="entry name" value="EP450I"/>
</dbReference>
<keyword evidence="3 8" id="KW-0349">Heme</keyword>
<organism evidence="11 12">
    <name type="scientific">Ricinus communis</name>
    <name type="common">Castor bean</name>
    <dbReference type="NCBI Taxonomy" id="3988"/>
    <lineage>
        <taxon>Eukaryota</taxon>
        <taxon>Viridiplantae</taxon>
        <taxon>Streptophyta</taxon>
        <taxon>Embryophyta</taxon>
        <taxon>Tracheophyta</taxon>
        <taxon>Spermatophyta</taxon>
        <taxon>Magnoliopsida</taxon>
        <taxon>eudicotyledons</taxon>
        <taxon>Gunneridae</taxon>
        <taxon>Pentapetalae</taxon>
        <taxon>rosids</taxon>
        <taxon>fabids</taxon>
        <taxon>Malpighiales</taxon>
        <taxon>Euphorbiaceae</taxon>
        <taxon>Acalyphoideae</taxon>
        <taxon>Acalypheae</taxon>
        <taxon>Ricinus</taxon>
    </lineage>
</organism>
<name>B9RBQ9_RICCO</name>
<dbReference type="FunFam" id="1.10.630.10:FF:000126">
    <property type="entry name" value="Predicted protein"/>
    <property type="match status" value="1"/>
</dbReference>
<dbReference type="InterPro" id="IPR036396">
    <property type="entry name" value="Cyt_P450_sf"/>
</dbReference>
<dbReference type="OMA" id="YDSHRAT"/>
<evidence type="ECO:0000313" key="12">
    <source>
        <dbReference type="Proteomes" id="UP000008311"/>
    </source>
</evidence>
<dbReference type="EC" id="1.14.13.88" evidence="11"/>
<dbReference type="eggNOG" id="KOG0156">
    <property type="taxonomic scope" value="Eukaryota"/>
</dbReference>
<keyword evidence="10" id="KW-0812">Transmembrane</keyword>
<dbReference type="AlphaFoldDB" id="B9RBQ9"/>
<evidence type="ECO:0000256" key="9">
    <source>
        <dbReference type="RuleBase" id="RU000461"/>
    </source>
</evidence>
<dbReference type="Gene3D" id="1.10.630.10">
    <property type="entry name" value="Cytochrome P450"/>
    <property type="match status" value="1"/>
</dbReference>
<dbReference type="GO" id="GO:0020037">
    <property type="term" value="F:heme binding"/>
    <property type="evidence" value="ECO:0007669"/>
    <property type="project" value="InterPro"/>
</dbReference>
<dbReference type="KEGG" id="rcu:8272131"/>
<comment type="similarity">
    <text evidence="2 9">Belongs to the cytochrome P450 family.</text>
</comment>
<dbReference type="InterPro" id="IPR001128">
    <property type="entry name" value="Cyt_P450"/>
</dbReference>
<dbReference type="GO" id="GO:0004497">
    <property type="term" value="F:monooxygenase activity"/>
    <property type="evidence" value="ECO:0007669"/>
    <property type="project" value="UniProtKB-KW"/>
</dbReference>
<dbReference type="SUPFAM" id="SSF48264">
    <property type="entry name" value="Cytochrome P450"/>
    <property type="match status" value="1"/>
</dbReference>
<accession>B9RBQ9</accession>
<dbReference type="InterPro" id="IPR002401">
    <property type="entry name" value="Cyt_P450_E_grp-I"/>
</dbReference>
<dbReference type="PROSITE" id="PS00086">
    <property type="entry name" value="CYTOCHROME_P450"/>
    <property type="match status" value="1"/>
</dbReference>
<dbReference type="CDD" id="cd11073">
    <property type="entry name" value="CYP76-like"/>
    <property type="match status" value="1"/>
</dbReference>
<feature type="transmembrane region" description="Helical" evidence="10">
    <location>
        <begin position="20"/>
        <end position="40"/>
    </location>
</feature>